<protein>
    <submittedName>
        <fullName evidence="9">Uncharacterized membrane protein YcaP (DUF421 family)</fullName>
    </submittedName>
</protein>
<comment type="subcellular location">
    <subcellularLocation>
        <location evidence="1">Cell membrane</location>
        <topology evidence="1">Multi-pass membrane protein</topology>
    </subcellularLocation>
</comment>
<dbReference type="Pfam" id="PF04239">
    <property type="entry name" value="DUF421"/>
    <property type="match status" value="1"/>
</dbReference>
<keyword evidence="10" id="KW-1185">Reference proteome</keyword>
<organism evidence="9 10">
    <name type="scientific">Cytobacillus oceanisediminis</name>
    <dbReference type="NCBI Taxonomy" id="665099"/>
    <lineage>
        <taxon>Bacteria</taxon>
        <taxon>Bacillati</taxon>
        <taxon>Bacillota</taxon>
        <taxon>Bacilli</taxon>
        <taxon>Bacillales</taxon>
        <taxon>Bacillaceae</taxon>
        <taxon>Cytobacillus</taxon>
    </lineage>
</organism>
<evidence type="ECO:0000256" key="6">
    <source>
        <dbReference type="ARBA" id="ARBA00023136"/>
    </source>
</evidence>
<accession>A0A562K6T7</accession>
<feature type="transmembrane region" description="Helical" evidence="7">
    <location>
        <begin position="31"/>
        <end position="50"/>
    </location>
</feature>
<dbReference type="EMBL" id="VLKI01000001">
    <property type="protein sequence ID" value="TWH91076.1"/>
    <property type="molecule type" value="Genomic_DNA"/>
</dbReference>
<dbReference type="InterPro" id="IPR023090">
    <property type="entry name" value="UPF0702_alpha/beta_dom_sf"/>
</dbReference>
<dbReference type="AlphaFoldDB" id="A0A562K6T7"/>
<dbReference type="GO" id="GO:0005886">
    <property type="term" value="C:plasma membrane"/>
    <property type="evidence" value="ECO:0007669"/>
    <property type="project" value="UniProtKB-SubCell"/>
</dbReference>
<dbReference type="GeneID" id="65401811"/>
<keyword evidence="6 7" id="KW-0472">Membrane</keyword>
<reference evidence="9 10" key="1">
    <citation type="journal article" date="2015" name="Stand. Genomic Sci.">
        <title>Genomic Encyclopedia of Bacterial and Archaeal Type Strains, Phase III: the genomes of soil and plant-associated and newly described type strains.</title>
        <authorList>
            <person name="Whitman W.B."/>
            <person name="Woyke T."/>
            <person name="Klenk H.P."/>
            <person name="Zhou Y."/>
            <person name="Lilburn T.G."/>
            <person name="Beck B.J."/>
            <person name="De Vos P."/>
            <person name="Vandamme P."/>
            <person name="Eisen J.A."/>
            <person name="Garrity G."/>
            <person name="Hugenholtz P."/>
            <person name="Kyrpides N.C."/>
        </authorList>
    </citation>
    <scope>NUCLEOTIDE SEQUENCE [LARGE SCALE GENOMIC DNA]</scope>
    <source>
        <strain evidence="9 10">CGMCC 1.10115</strain>
    </source>
</reference>
<dbReference type="RefSeq" id="WP_144539569.1">
    <property type="nucleotide sequence ID" value="NZ_CBCSDC010000036.1"/>
</dbReference>
<comment type="caution">
    <text evidence="9">The sequence shown here is derived from an EMBL/GenBank/DDBJ whole genome shotgun (WGS) entry which is preliminary data.</text>
</comment>
<dbReference type="PANTHER" id="PTHR34582:SF2">
    <property type="entry name" value="UPF0702 TRANSMEMBRANE PROTEIN YDFR"/>
    <property type="match status" value="1"/>
</dbReference>
<evidence type="ECO:0000256" key="7">
    <source>
        <dbReference type="SAM" id="Phobius"/>
    </source>
</evidence>
<comment type="similarity">
    <text evidence="2">Belongs to the UPF0702 family.</text>
</comment>
<evidence type="ECO:0000256" key="2">
    <source>
        <dbReference type="ARBA" id="ARBA00006448"/>
    </source>
</evidence>
<feature type="domain" description="YetF C-terminal" evidence="8">
    <location>
        <begin position="78"/>
        <end position="177"/>
    </location>
</feature>
<evidence type="ECO:0000256" key="3">
    <source>
        <dbReference type="ARBA" id="ARBA00022475"/>
    </source>
</evidence>
<name>A0A562K6T7_9BACI</name>
<gene>
    <name evidence="9" type="ORF">IQ19_00526</name>
</gene>
<evidence type="ECO:0000256" key="1">
    <source>
        <dbReference type="ARBA" id="ARBA00004651"/>
    </source>
</evidence>
<dbReference type="Proteomes" id="UP000318667">
    <property type="component" value="Unassembled WGS sequence"/>
</dbReference>
<dbReference type="OrthoDB" id="1796697at2"/>
<evidence type="ECO:0000313" key="10">
    <source>
        <dbReference type="Proteomes" id="UP000318667"/>
    </source>
</evidence>
<keyword evidence="5 7" id="KW-1133">Transmembrane helix</keyword>
<feature type="transmembrane region" description="Helical" evidence="7">
    <location>
        <begin position="6"/>
        <end position="24"/>
    </location>
</feature>
<proteinExistence type="inferred from homology"/>
<dbReference type="PANTHER" id="PTHR34582">
    <property type="entry name" value="UPF0702 TRANSMEMBRANE PROTEIN YCAP"/>
    <property type="match status" value="1"/>
</dbReference>
<evidence type="ECO:0000256" key="4">
    <source>
        <dbReference type="ARBA" id="ARBA00022692"/>
    </source>
</evidence>
<feature type="transmembrane region" description="Helical" evidence="7">
    <location>
        <begin position="56"/>
        <end position="75"/>
    </location>
</feature>
<dbReference type="Gene3D" id="3.30.240.20">
    <property type="entry name" value="bsu07140 like domains"/>
    <property type="match status" value="1"/>
</dbReference>
<evidence type="ECO:0000313" key="9">
    <source>
        <dbReference type="EMBL" id="TWH91076.1"/>
    </source>
</evidence>
<keyword evidence="3" id="KW-1003">Cell membrane</keyword>
<sequence>MDLNLIWQTLLIFVIGNILLRISGRRSISQMTIPQTVIMIGIGTLLIQPVTGQGLWATFGVALILVLCLIITEFIQVKFDSSETAISGKAVPVIENGTLNENNLRKLRLPVDKLEARLRQSGISAINDVEFATLESSGQLGYTLKNQKQPATKEDIHKLIQLIQTGQLMNQNAQTQTQNSLFTETITKDSSNVPKHLQ</sequence>
<keyword evidence="4 7" id="KW-0812">Transmembrane</keyword>
<evidence type="ECO:0000259" key="8">
    <source>
        <dbReference type="Pfam" id="PF04239"/>
    </source>
</evidence>
<evidence type="ECO:0000256" key="5">
    <source>
        <dbReference type="ARBA" id="ARBA00022989"/>
    </source>
</evidence>
<dbReference type="InterPro" id="IPR007353">
    <property type="entry name" value="DUF421"/>
</dbReference>